<accession>A0ABR7M1P3</accession>
<comment type="subcellular location">
    <subcellularLocation>
        <location evidence="1">Membrane</location>
        <topology evidence="1">Single-pass membrane protein</topology>
    </subcellularLocation>
</comment>
<evidence type="ECO:0000256" key="6">
    <source>
        <dbReference type="SAM" id="Phobius"/>
    </source>
</evidence>
<protein>
    <submittedName>
        <fullName evidence="7">Neutral zinc metallopeptidase</fullName>
    </submittedName>
</protein>
<sequence>MRPPPVPQGPSPGQFGPQWGPRPVYHYAPPRRGGGGGALVAVLVLGFMAVLFVGGALLASVMGDSSPGSPGGEPLASETGRPSTPRGARSSGPGGGSSGAQAATASRLYQVGTMNGFGCAGRQIAPGDSASFEAFLNSTTNCLDRSWSTAFSRAGLRFSPPQRVFWRTPGRSPCGDYPAPGAAAFYCTLNNAIYIGVGGHAQRSAGNLPVAYNVTYARNLAHEYAHHVQERSGILAESREQRVSASSIEERNAVTRRSELQAQCFAGVFMAAVRPTFPVTTQQWRVTLRDSYGRGDDPSSPGTRDHGSGGHYAGWLNLGFTRATMRSCNTWTAPPSQVS</sequence>
<feature type="compositionally biased region" description="Low complexity" evidence="5">
    <location>
        <begin position="11"/>
        <end position="21"/>
    </location>
</feature>
<dbReference type="Pfam" id="PF04228">
    <property type="entry name" value="Zn_peptidase"/>
    <property type="match status" value="1"/>
</dbReference>
<dbReference type="RefSeq" id="WP_187248080.1">
    <property type="nucleotide sequence ID" value="NZ_BAAAOK010000009.1"/>
</dbReference>
<evidence type="ECO:0000313" key="8">
    <source>
        <dbReference type="Proteomes" id="UP000805614"/>
    </source>
</evidence>
<feature type="region of interest" description="Disordered" evidence="5">
    <location>
        <begin position="1"/>
        <end position="24"/>
    </location>
</feature>
<keyword evidence="8" id="KW-1185">Reference proteome</keyword>
<keyword evidence="3 6" id="KW-1133">Transmembrane helix</keyword>
<evidence type="ECO:0000256" key="3">
    <source>
        <dbReference type="ARBA" id="ARBA00022989"/>
    </source>
</evidence>
<keyword evidence="4 6" id="KW-0472">Membrane</keyword>
<dbReference type="Proteomes" id="UP000805614">
    <property type="component" value="Unassembled WGS sequence"/>
</dbReference>
<evidence type="ECO:0000256" key="4">
    <source>
        <dbReference type="ARBA" id="ARBA00023136"/>
    </source>
</evidence>
<feature type="compositionally biased region" description="Low complexity" evidence="5">
    <location>
        <begin position="65"/>
        <end position="91"/>
    </location>
</feature>
<gene>
    <name evidence="7" type="ORF">HKK74_36940</name>
</gene>
<proteinExistence type="predicted"/>
<keyword evidence="2 6" id="KW-0812">Transmembrane</keyword>
<evidence type="ECO:0000256" key="2">
    <source>
        <dbReference type="ARBA" id="ARBA00022692"/>
    </source>
</evidence>
<reference evidence="7 8" key="1">
    <citation type="submission" date="2020-06" db="EMBL/GenBank/DDBJ databases">
        <title>Actinomadura xiongansis sp. nov., isolated from soil of Baiyangdian.</title>
        <authorList>
            <person name="Zhang X."/>
        </authorList>
    </citation>
    <scope>NUCLEOTIDE SEQUENCE [LARGE SCALE GENOMIC DNA]</scope>
    <source>
        <strain evidence="7 8">HBUM206468</strain>
    </source>
</reference>
<dbReference type="PANTHER" id="PTHR30168">
    <property type="entry name" value="PUTATIVE MEMBRANE PROTEIN YPFJ"/>
    <property type="match status" value="1"/>
</dbReference>
<evidence type="ECO:0000256" key="5">
    <source>
        <dbReference type="SAM" id="MobiDB-lite"/>
    </source>
</evidence>
<feature type="region of interest" description="Disordered" evidence="5">
    <location>
        <begin position="64"/>
        <end position="102"/>
    </location>
</feature>
<feature type="compositionally biased region" description="Pro residues" evidence="5">
    <location>
        <begin position="1"/>
        <end position="10"/>
    </location>
</feature>
<comment type="caution">
    <text evidence="7">The sequence shown here is derived from an EMBL/GenBank/DDBJ whole genome shotgun (WGS) entry which is preliminary data.</text>
</comment>
<dbReference type="EMBL" id="JABVEC010000055">
    <property type="protein sequence ID" value="MBC6471038.1"/>
    <property type="molecule type" value="Genomic_DNA"/>
</dbReference>
<organism evidence="7 8">
    <name type="scientific">Actinomadura alba</name>
    <dbReference type="NCBI Taxonomy" id="406431"/>
    <lineage>
        <taxon>Bacteria</taxon>
        <taxon>Bacillati</taxon>
        <taxon>Actinomycetota</taxon>
        <taxon>Actinomycetes</taxon>
        <taxon>Streptosporangiales</taxon>
        <taxon>Thermomonosporaceae</taxon>
        <taxon>Actinomadura</taxon>
    </lineage>
</organism>
<dbReference type="InterPro" id="IPR007343">
    <property type="entry name" value="Uncharacterised_pept_Zn_put"/>
</dbReference>
<name>A0ABR7M1P3_9ACTN</name>
<feature type="transmembrane region" description="Helical" evidence="6">
    <location>
        <begin position="38"/>
        <end position="59"/>
    </location>
</feature>
<dbReference type="PANTHER" id="PTHR30168:SF0">
    <property type="entry name" value="INNER MEMBRANE PROTEIN"/>
    <property type="match status" value="1"/>
</dbReference>
<evidence type="ECO:0000313" key="7">
    <source>
        <dbReference type="EMBL" id="MBC6471038.1"/>
    </source>
</evidence>
<evidence type="ECO:0000256" key="1">
    <source>
        <dbReference type="ARBA" id="ARBA00004167"/>
    </source>
</evidence>